<dbReference type="AlphaFoldDB" id="A0A3N7H2F6"/>
<sequence length="229" mass="26349">MTSHRARGRPSKSSYKNTNLHSPVNNLRSMVSYFPRHRVRKSRAETITVAVKTWHRLGSEDSETLLGGLMEKKSSRPQWIRRKKSSVDKETQLRWLMEKISSLRIGEKKCIDLMEKKSSLPQWIRRKRSMVPKFNEQLKNTSRTSNDESSLSIARIFVGSMDGKKCDSGTNSGSRFFSRPRVEVLFGIARAQEQKLDCLEQTIINLAFLMGNTMEKKKLKAKGKKGRSK</sequence>
<feature type="compositionally biased region" description="Basic residues" evidence="1">
    <location>
        <begin position="1"/>
        <end position="10"/>
    </location>
</feature>
<dbReference type="Gramene" id="Potri.016G052901.2.v4.1">
    <property type="protein sequence ID" value="Potri.016G052901.2.v4.1"/>
    <property type="gene ID" value="Potri.016G052901.v4.1"/>
</dbReference>
<reference evidence="2 3" key="1">
    <citation type="journal article" date="2006" name="Science">
        <title>The genome of black cottonwood, Populus trichocarpa (Torr. &amp; Gray).</title>
        <authorList>
            <person name="Tuskan G.A."/>
            <person name="Difazio S."/>
            <person name="Jansson S."/>
            <person name="Bohlmann J."/>
            <person name="Grigoriev I."/>
            <person name="Hellsten U."/>
            <person name="Putnam N."/>
            <person name="Ralph S."/>
            <person name="Rombauts S."/>
            <person name="Salamov A."/>
            <person name="Schein J."/>
            <person name="Sterck L."/>
            <person name="Aerts A."/>
            <person name="Bhalerao R.R."/>
            <person name="Bhalerao R.P."/>
            <person name="Blaudez D."/>
            <person name="Boerjan W."/>
            <person name="Brun A."/>
            <person name="Brunner A."/>
            <person name="Busov V."/>
            <person name="Campbell M."/>
            <person name="Carlson J."/>
            <person name="Chalot M."/>
            <person name="Chapman J."/>
            <person name="Chen G.L."/>
            <person name="Cooper D."/>
            <person name="Coutinho P.M."/>
            <person name="Couturier J."/>
            <person name="Covert S."/>
            <person name="Cronk Q."/>
            <person name="Cunningham R."/>
            <person name="Davis J."/>
            <person name="Degroeve S."/>
            <person name="Dejardin A."/>
            <person name="Depamphilis C."/>
            <person name="Detter J."/>
            <person name="Dirks B."/>
            <person name="Dubchak I."/>
            <person name="Duplessis S."/>
            <person name="Ehlting J."/>
            <person name="Ellis B."/>
            <person name="Gendler K."/>
            <person name="Goodstein D."/>
            <person name="Gribskov M."/>
            <person name="Grimwood J."/>
            <person name="Groover A."/>
            <person name="Gunter L."/>
            <person name="Hamberger B."/>
            <person name="Heinze B."/>
            <person name="Helariutta Y."/>
            <person name="Henrissat B."/>
            <person name="Holligan D."/>
            <person name="Holt R."/>
            <person name="Huang W."/>
            <person name="Islam-Faridi N."/>
            <person name="Jones S."/>
            <person name="Jones-Rhoades M."/>
            <person name="Jorgensen R."/>
            <person name="Joshi C."/>
            <person name="Kangasjarvi J."/>
            <person name="Karlsson J."/>
            <person name="Kelleher C."/>
            <person name="Kirkpatrick R."/>
            <person name="Kirst M."/>
            <person name="Kohler A."/>
            <person name="Kalluri U."/>
            <person name="Larimer F."/>
            <person name="Leebens-Mack J."/>
            <person name="Leple J.C."/>
            <person name="Locascio P."/>
            <person name="Lou Y."/>
            <person name="Lucas S."/>
            <person name="Martin F."/>
            <person name="Montanini B."/>
            <person name="Napoli C."/>
            <person name="Nelson D.R."/>
            <person name="Nelson C."/>
            <person name="Nieminen K."/>
            <person name="Nilsson O."/>
            <person name="Pereda V."/>
            <person name="Peter G."/>
            <person name="Philippe R."/>
            <person name="Pilate G."/>
            <person name="Poliakov A."/>
            <person name="Razumovskaya J."/>
            <person name="Richardson P."/>
            <person name="Rinaldi C."/>
            <person name="Ritland K."/>
            <person name="Rouze P."/>
            <person name="Ryaboy D."/>
            <person name="Schmutz J."/>
            <person name="Schrader J."/>
            <person name="Segerman B."/>
            <person name="Shin H."/>
            <person name="Siddiqui A."/>
            <person name="Sterky F."/>
            <person name="Terry A."/>
            <person name="Tsai C.J."/>
            <person name="Uberbacher E."/>
            <person name="Unneberg P."/>
            <person name="Vahala J."/>
            <person name="Wall K."/>
            <person name="Wessler S."/>
            <person name="Yang G."/>
            <person name="Yin T."/>
            <person name="Douglas C."/>
            <person name="Marra M."/>
            <person name="Sandberg G."/>
            <person name="Van de Peer Y."/>
            <person name="Rokhsar D."/>
        </authorList>
    </citation>
    <scope>NUCLEOTIDE SEQUENCE [LARGE SCALE GENOMIC DNA]</scope>
    <source>
        <strain evidence="3">cv. Nisqually</strain>
        <strain evidence="2">Nisqually-1</strain>
    </source>
</reference>
<reference evidence="2" key="2">
    <citation type="submission" date="2017-07" db="EMBL/GenBank/DDBJ databases">
        <title>WGS assembly of Populus trichocarpa.</title>
        <authorList>
            <person name="Tuskan G."/>
            <person name="Difazio S."/>
            <person name="Jansson S."/>
            <person name="Bohlmann J."/>
            <person name="Grigoriev I."/>
            <person name="Hellsten U."/>
            <person name="Putnam N."/>
            <person name="Ralph S."/>
            <person name="Rombauts S."/>
            <person name="Salamov A."/>
            <person name="Schein J."/>
            <person name="Sterck L."/>
            <person name="Aerts A."/>
            <person name="Bhalerao R."/>
            <person name="Bhalerao R."/>
            <person name="Blaudez D."/>
            <person name="Boerjan W."/>
            <person name="Brun A."/>
            <person name="Brunner A."/>
            <person name="Busov V."/>
            <person name="Campbell M."/>
            <person name="Carlson J."/>
            <person name="Chalot M."/>
            <person name="Chapman J."/>
            <person name="Chen G."/>
            <person name="Cooper D."/>
            <person name="Coutinho P."/>
            <person name="Couturier J."/>
            <person name="Covert S."/>
            <person name="Cronk Q."/>
            <person name="Cunningham R."/>
            <person name="Davis J."/>
            <person name="Degroeve S."/>
            <person name="Dejardin A."/>
            <person name="Depamphilis C."/>
            <person name="Detter J."/>
            <person name="Dirks B."/>
            <person name="Dubchak I."/>
            <person name="Duplessis S."/>
            <person name="Ehlting J."/>
            <person name="Ellis B."/>
            <person name="Gendler K."/>
            <person name="Goodstein D."/>
            <person name="Gribskov M."/>
            <person name="Grimwood J."/>
            <person name="Groover A."/>
            <person name="Gunter L."/>
            <person name="Hamberger B."/>
            <person name="Heinze B."/>
            <person name="Helariutta Y."/>
            <person name="Henrissat B."/>
            <person name="Holligan D."/>
            <person name="Holt R."/>
            <person name="Huang W."/>
            <person name="Islam-Faridi N."/>
            <person name="Jones S."/>
            <person name="Jones-Rhoades M."/>
            <person name="Jorgensen R."/>
            <person name="Joshi C."/>
            <person name="Kangasjarvi J."/>
            <person name="Karlsson J."/>
            <person name="Kelleher C."/>
            <person name="Kirkpatrick R."/>
            <person name="Kirst M."/>
            <person name="Kohler A."/>
            <person name="Kalluri U."/>
            <person name="Larimer F."/>
            <person name="Leebens-Mack J."/>
            <person name="Leple J."/>
            <person name="Locascio P."/>
            <person name="Lou Y."/>
            <person name="Lucas S."/>
            <person name="Martin F."/>
            <person name="Montanini B."/>
            <person name="Napoli C."/>
            <person name="Nelson D."/>
            <person name="Nelson C."/>
            <person name="Nieminen K."/>
            <person name="Nilsson O."/>
            <person name="Pereda V."/>
            <person name="Peter G."/>
            <person name="Philippe R."/>
            <person name="Pilate G."/>
            <person name="Poliakov A."/>
            <person name="Razumovskaya J."/>
            <person name="Richardson P."/>
            <person name="Rinaldi C."/>
            <person name="Ritland K."/>
            <person name="Rouze P."/>
            <person name="Ryaboy D."/>
            <person name="Schmutz J."/>
            <person name="Schrader J."/>
            <person name="Segerman B."/>
            <person name="Shin H."/>
            <person name="Siddiqui A."/>
            <person name="Sterky F."/>
            <person name="Terry A."/>
            <person name="Tsai C."/>
            <person name="Uberbacher E."/>
            <person name="Unneberg P."/>
            <person name="Vahala J."/>
            <person name="Wall K."/>
            <person name="Wessler S."/>
            <person name="Yang G."/>
            <person name="Yin T."/>
            <person name="Douglas C."/>
            <person name="Marra M."/>
            <person name="Sandberg G."/>
            <person name="Van De Peer Y."/>
            <person name="Rokhsar D."/>
        </authorList>
    </citation>
    <scope>NUCLEOTIDE SEQUENCE</scope>
    <source>
        <strain evidence="2">Nisqually-1</strain>
    </source>
</reference>
<keyword evidence="3" id="KW-1185">Reference proteome</keyword>
<evidence type="ECO:0000313" key="3">
    <source>
        <dbReference type="Proteomes" id="UP000006729"/>
    </source>
</evidence>
<dbReference type="Proteomes" id="UP000006729">
    <property type="component" value="Chromosome 16"/>
</dbReference>
<evidence type="ECO:0000256" key="1">
    <source>
        <dbReference type="SAM" id="MobiDB-lite"/>
    </source>
</evidence>
<accession>A0A3N7H2F6</accession>
<dbReference type="InParanoid" id="A0A3N7H2F6"/>
<proteinExistence type="predicted"/>
<feature type="compositionally biased region" description="Polar residues" evidence="1">
    <location>
        <begin position="11"/>
        <end position="23"/>
    </location>
</feature>
<protein>
    <submittedName>
        <fullName evidence="2">Uncharacterized protein</fullName>
    </submittedName>
</protein>
<dbReference type="EMBL" id="CM009305">
    <property type="protein sequence ID" value="RQP01363.1"/>
    <property type="molecule type" value="Genomic_DNA"/>
</dbReference>
<dbReference type="EMBL" id="CM009305">
    <property type="protein sequence ID" value="RQP01362.1"/>
    <property type="molecule type" value="Genomic_DNA"/>
</dbReference>
<organism evidence="2 3">
    <name type="scientific">Populus trichocarpa</name>
    <name type="common">Western balsam poplar</name>
    <name type="synonym">Populus balsamifera subsp. trichocarpa</name>
    <dbReference type="NCBI Taxonomy" id="3694"/>
    <lineage>
        <taxon>Eukaryota</taxon>
        <taxon>Viridiplantae</taxon>
        <taxon>Streptophyta</taxon>
        <taxon>Embryophyta</taxon>
        <taxon>Tracheophyta</taxon>
        <taxon>Spermatophyta</taxon>
        <taxon>Magnoliopsida</taxon>
        <taxon>eudicotyledons</taxon>
        <taxon>Gunneridae</taxon>
        <taxon>Pentapetalae</taxon>
        <taxon>rosids</taxon>
        <taxon>fabids</taxon>
        <taxon>Malpighiales</taxon>
        <taxon>Salicaceae</taxon>
        <taxon>Saliceae</taxon>
        <taxon>Populus</taxon>
    </lineage>
</organism>
<feature type="region of interest" description="Disordered" evidence="1">
    <location>
        <begin position="1"/>
        <end position="23"/>
    </location>
</feature>
<evidence type="ECO:0000313" key="2">
    <source>
        <dbReference type="EMBL" id="RQP01362.1"/>
    </source>
</evidence>
<dbReference type="Gramene" id="Potri.016G052901.1.v4.1">
    <property type="protein sequence ID" value="Potri.016G052901.1.v4.1"/>
    <property type="gene ID" value="Potri.016G052901.v4.1"/>
</dbReference>
<name>A0A3N7H2F6_POPTR</name>
<gene>
    <name evidence="2" type="ORF">POPTR_016G052901</name>
</gene>
<dbReference type="SMR" id="A0A3N7H2F6"/>